<dbReference type="InterPro" id="IPR003653">
    <property type="entry name" value="Peptidase_C48_C"/>
</dbReference>
<reference evidence="4" key="1">
    <citation type="submission" date="2021-01" db="EMBL/GenBank/DDBJ databases">
        <title>Phytophthora aleatoria, a newly-described species from Pinus radiata is distinct from Phytophthora cactorum isolates based on comparative genomics.</title>
        <authorList>
            <person name="Mcdougal R."/>
            <person name="Panda P."/>
            <person name="Williams N."/>
            <person name="Studholme D.J."/>
        </authorList>
    </citation>
    <scope>NUCLEOTIDE SEQUENCE</scope>
    <source>
        <strain evidence="4">NZFS 3830</strain>
    </source>
</reference>
<evidence type="ECO:0000313" key="5">
    <source>
        <dbReference type="Proteomes" id="UP000688947"/>
    </source>
</evidence>
<dbReference type="EMBL" id="JAENGZ010000777">
    <property type="protein sequence ID" value="KAG6954041.1"/>
    <property type="molecule type" value="Genomic_DNA"/>
</dbReference>
<dbReference type="Proteomes" id="UP000688947">
    <property type="component" value="Unassembled WGS sequence"/>
</dbReference>
<protein>
    <recommendedName>
        <fullName evidence="3">Ubiquitin-like protease family profile domain-containing protein</fullName>
    </recommendedName>
</protein>
<dbReference type="GO" id="GO:0008234">
    <property type="term" value="F:cysteine-type peptidase activity"/>
    <property type="evidence" value="ECO:0007669"/>
    <property type="project" value="InterPro"/>
</dbReference>
<dbReference type="VEuPathDB" id="FungiDB:PC110_g10838"/>
<sequence>MVLSLVAGADADLVFMPLDINGNHWTCIVVDKVKHKIYCYDSMDKRANRNLLEGLADELVKKNMSHPCEIITQSKKTESTVAFSLASSFGVKFSKKPRMISRRWDILRAVIDFGDATKSEEENVDQATSAKHCYYMFCYLSSPCFLNFPCFPRFPVFSHVCYIFLVYTCVRNGFR</sequence>
<organism evidence="4 5">
    <name type="scientific">Phytophthora cactorum</name>
    <dbReference type="NCBI Taxonomy" id="29920"/>
    <lineage>
        <taxon>Eukaryota</taxon>
        <taxon>Sar</taxon>
        <taxon>Stramenopiles</taxon>
        <taxon>Oomycota</taxon>
        <taxon>Peronosporomycetes</taxon>
        <taxon>Peronosporales</taxon>
        <taxon>Peronosporaceae</taxon>
        <taxon>Phytophthora</taxon>
    </lineage>
</organism>
<name>A0A8T1U5E4_9STRA</name>
<dbReference type="Pfam" id="PF02902">
    <property type="entry name" value="Peptidase_C48"/>
    <property type="match status" value="1"/>
</dbReference>
<evidence type="ECO:0000313" key="4">
    <source>
        <dbReference type="EMBL" id="KAG6954041.1"/>
    </source>
</evidence>
<evidence type="ECO:0000256" key="2">
    <source>
        <dbReference type="ARBA" id="ARBA00022801"/>
    </source>
</evidence>
<evidence type="ECO:0000256" key="1">
    <source>
        <dbReference type="ARBA" id="ARBA00022670"/>
    </source>
</evidence>
<accession>A0A8T1U5E4</accession>
<feature type="domain" description="Ubiquitin-like protease family profile" evidence="3">
    <location>
        <begin position="9"/>
        <end position="67"/>
    </location>
</feature>
<dbReference type="OrthoDB" id="102527at2759"/>
<dbReference type="AlphaFoldDB" id="A0A8T1U5E4"/>
<keyword evidence="2" id="KW-0378">Hydrolase</keyword>
<gene>
    <name evidence="4" type="ORF">JG687_00012045</name>
</gene>
<keyword evidence="1" id="KW-0645">Protease</keyword>
<proteinExistence type="predicted"/>
<dbReference type="GO" id="GO:0006508">
    <property type="term" value="P:proteolysis"/>
    <property type="evidence" value="ECO:0007669"/>
    <property type="project" value="UniProtKB-KW"/>
</dbReference>
<comment type="caution">
    <text evidence="4">The sequence shown here is derived from an EMBL/GenBank/DDBJ whole genome shotgun (WGS) entry which is preliminary data.</text>
</comment>
<evidence type="ECO:0000259" key="3">
    <source>
        <dbReference type="Pfam" id="PF02902"/>
    </source>
</evidence>